<dbReference type="InterPro" id="IPR036390">
    <property type="entry name" value="WH_DNA-bd_sf"/>
</dbReference>
<dbReference type="Gene3D" id="1.10.10.10">
    <property type="entry name" value="Winged helix-like DNA-binding domain superfamily/Winged helix DNA-binding domain"/>
    <property type="match status" value="1"/>
</dbReference>
<keyword evidence="3" id="KW-0238">DNA-binding</keyword>
<dbReference type="NCBIfam" id="NF040786">
    <property type="entry name" value="LysR_Sec_metab"/>
    <property type="match status" value="1"/>
</dbReference>
<evidence type="ECO:0000259" key="5">
    <source>
        <dbReference type="PROSITE" id="PS50931"/>
    </source>
</evidence>
<comment type="caution">
    <text evidence="6">The sequence shown here is derived from an EMBL/GenBank/DDBJ whole genome shotgun (WGS) entry which is preliminary data.</text>
</comment>
<organism evidence="6">
    <name type="scientific">hot springs metagenome</name>
    <dbReference type="NCBI Taxonomy" id="433727"/>
    <lineage>
        <taxon>unclassified sequences</taxon>
        <taxon>metagenomes</taxon>
        <taxon>ecological metagenomes</taxon>
    </lineage>
</organism>
<dbReference type="EMBL" id="BLAB01000001">
    <property type="protein sequence ID" value="GER94356.1"/>
    <property type="molecule type" value="Genomic_DNA"/>
</dbReference>
<name>A0A5J4L9Y1_9ZZZZ</name>
<proteinExistence type="inferred from homology"/>
<dbReference type="Gene3D" id="3.40.190.290">
    <property type="match status" value="1"/>
</dbReference>
<dbReference type="CDD" id="cd08420">
    <property type="entry name" value="PBP2_CysL_like"/>
    <property type="match status" value="1"/>
</dbReference>
<dbReference type="AlphaFoldDB" id="A0A5J4L9Y1"/>
<keyword evidence="4" id="KW-0804">Transcription</keyword>
<dbReference type="SUPFAM" id="SSF53850">
    <property type="entry name" value="Periplasmic binding protein-like II"/>
    <property type="match status" value="1"/>
</dbReference>
<dbReference type="PANTHER" id="PTHR30126:SF64">
    <property type="entry name" value="HTH-TYPE TRANSCRIPTIONAL REGULATOR CITR"/>
    <property type="match status" value="1"/>
</dbReference>
<dbReference type="PROSITE" id="PS50931">
    <property type="entry name" value="HTH_LYSR"/>
    <property type="match status" value="1"/>
</dbReference>
<accession>A0A5J4L9Y1</accession>
<dbReference type="GO" id="GO:0000976">
    <property type="term" value="F:transcription cis-regulatory region binding"/>
    <property type="evidence" value="ECO:0007669"/>
    <property type="project" value="TreeGrafter"/>
</dbReference>
<dbReference type="InterPro" id="IPR000847">
    <property type="entry name" value="LysR_HTH_N"/>
</dbReference>
<feature type="domain" description="HTH lysR-type" evidence="5">
    <location>
        <begin position="1"/>
        <end position="58"/>
    </location>
</feature>
<dbReference type="Pfam" id="PF03466">
    <property type="entry name" value="LysR_substrate"/>
    <property type="match status" value="1"/>
</dbReference>
<dbReference type="GO" id="GO:0003700">
    <property type="term" value="F:DNA-binding transcription factor activity"/>
    <property type="evidence" value="ECO:0007669"/>
    <property type="project" value="InterPro"/>
</dbReference>
<evidence type="ECO:0000256" key="1">
    <source>
        <dbReference type="ARBA" id="ARBA00009437"/>
    </source>
</evidence>
<dbReference type="FunFam" id="1.10.10.10:FF:000001">
    <property type="entry name" value="LysR family transcriptional regulator"/>
    <property type="match status" value="1"/>
</dbReference>
<protein>
    <submittedName>
        <fullName evidence="6">LysR family transcriptional regulator</fullName>
    </submittedName>
</protein>
<dbReference type="Pfam" id="PF00126">
    <property type="entry name" value="HTH_1"/>
    <property type="match status" value="1"/>
</dbReference>
<reference evidence="6" key="1">
    <citation type="submission" date="2019-10" db="EMBL/GenBank/DDBJ databases">
        <title>Metagenomic sequencing of thiosulfate-disproportionating enrichment culture.</title>
        <authorList>
            <person name="Umezawa K."/>
            <person name="Kojima H."/>
            <person name="Fukui M."/>
        </authorList>
    </citation>
    <scope>NUCLEOTIDE SEQUENCE</scope>
    <source>
        <strain evidence="6">45J</strain>
    </source>
</reference>
<dbReference type="PANTHER" id="PTHR30126">
    <property type="entry name" value="HTH-TYPE TRANSCRIPTIONAL REGULATOR"/>
    <property type="match status" value="1"/>
</dbReference>
<dbReference type="PRINTS" id="PR00039">
    <property type="entry name" value="HTHLYSR"/>
</dbReference>
<dbReference type="InterPro" id="IPR036388">
    <property type="entry name" value="WH-like_DNA-bd_sf"/>
</dbReference>
<evidence type="ECO:0000256" key="4">
    <source>
        <dbReference type="ARBA" id="ARBA00023163"/>
    </source>
</evidence>
<dbReference type="InterPro" id="IPR047788">
    <property type="entry name" value="LysR-like_Sec_metab"/>
</dbReference>
<sequence>MDIHQLKIFTSVFKNKSFSKASEELYLTQPTVSDHIKVLEDELNCKLFDRLGRTIMPTKEAEVLFNHALEIIEKADNIKDLLCNLKKEISGDIIIGASTIPGTYLMPSIVAKFKKVYPSVSFQILISDSRDIVEKISRHELLIGIVGARLTNSQITYTPFLEDELIVVSSPKLIKNKHMTLKELMKLPIALREEGSGTRKETEKILENNGISIENTKVAGIFGSTDAVKQAVKAGLGISILSRLSVKDELKYGILREIKLTDIKMNRMFYIVTHKKRTLPTAYSIFLDHVRTESKNVHNTIKP</sequence>
<gene>
    <name evidence="6" type="ORF">A45J_2117</name>
</gene>
<keyword evidence="2" id="KW-0805">Transcription regulation</keyword>
<evidence type="ECO:0000313" key="6">
    <source>
        <dbReference type="EMBL" id="GER94356.1"/>
    </source>
</evidence>
<dbReference type="InterPro" id="IPR005119">
    <property type="entry name" value="LysR_subst-bd"/>
</dbReference>
<evidence type="ECO:0000256" key="2">
    <source>
        <dbReference type="ARBA" id="ARBA00023015"/>
    </source>
</evidence>
<dbReference type="SUPFAM" id="SSF46785">
    <property type="entry name" value="Winged helix' DNA-binding domain"/>
    <property type="match status" value="1"/>
</dbReference>
<comment type="similarity">
    <text evidence="1">Belongs to the LysR transcriptional regulatory family.</text>
</comment>
<evidence type="ECO:0000256" key="3">
    <source>
        <dbReference type="ARBA" id="ARBA00023125"/>
    </source>
</evidence>